<evidence type="ECO:0000256" key="1">
    <source>
        <dbReference type="SAM" id="MobiDB-lite"/>
    </source>
</evidence>
<keyword evidence="2" id="KW-1133">Transmembrane helix</keyword>
<feature type="compositionally biased region" description="Basic and acidic residues" evidence="1">
    <location>
        <begin position="181"/>
        <end position="193"/>
    </location>
</feature>
<feature type="region of interest" description="Disordered" evidence="1">
    <location>
        <begin position="384"/>
        <end position="404"/>
    </location>
</feature>
<comment type="caution">
    <text evidence="3">The sequence shown here is derived from an EMBL/GenBank/DDBJ whole genome shotgun (WGS) entry which is preliminary data.</text>
</comment>
<dbReference type="EMBL" id="BAAAJK010000027">
    <property type="protein sequence ID" value="GAA1394561.1"/>
    <property type="molecule type" value="Genomic_DNA"/>
</dbReference>
<evidence type="ECO:0000313" key="3">
    <source>
        <dbReference type="EMBL" id="GAA1394561.1"/>
    </source>
</evidence>
<keyword evidence="4" id="KW-1185">Reference proteome</keyword>
<protein>
    <recommendedName>
        <fullName evidence="5">Capsular polysaccharide biosynthesis protein</fullName>
    </recommendedName>
</protein>
<accession>A0ABN1Y0F4</accession>
<dbReference type="Proteomes" id="UP001501414">
    <property type="component" value="Unassembled WGS sequence"/>
</dbReference>
<keyword evidence="2" id="KW-0472">Membrane</keyword>
<organism evidence="3 4">
    <name type="scientific">Pseudonocardia kongjuensis</name>
    <dbReference type="NCBI Taxonomy" id="102227"/>
    <lineage>
        <taxon>Bacteria</taxon>
        <taxon>Bacillati</taxon>
        <taxon>Actinomycetota</taxon>
        <taxon>Actinomycetes</taxon>
        <taxon>Pseudonocardiales</taxon>
        <taxon>Pseudonocardiaceae</taxon>
        <taxon>Pseudonocardia</taxon>
    </lineage>
</organism>
<evidence type="ECO:0008006" key="5">
    <source>
        <dbReference type="Google" id="ProtNLM"/>
    </source>
</evidence>
<name>A0ABN1Y0F4_9PSEU</name>
<feature type="transmembrane region" description="Helical" evidence="2">
    <location>
        <begin position="437"/>
        <end position="459"/>
    </location>
</feature>
<feature type="compositionally biased region" description="Low complexity" evidence="1">
    <location>
        <begin position="41"/>
        <end position="73"/>
    </location>
</feature>
<evidence type="ECO:0000256" key="2">
    <source>
        <dbReference type="SAM" id="Phobius"/>
    </source>
</evidence>
<feature type="compositionally biased region" description="Low complexity" evidence="1">
    <location>
        <begin position="89"/>
        <end position="123"/>
    </location>
</feature>
<proteinExistence type="predicted"/>
<evidence type="ECO:0000313" key="4">
    <source>
        <dbReference type="Proteomes" id="UP001501414"/>
    </source>
</evidence>
<reference evidence="3 4" key="1">
    <citation type="journal article" date="2019" name="Int. J. Syst. Evol. Microbiol.">
        <title>The Global Catalogue of Microorganisms (GCM) 10K type strain sequencing project: providing services to taxonomists for standard genome sequencing and annotation.</title>
        <authorList>
            <consortium name="The Broad Institute Genomics Platform"/>
            <consortium name="The Broad Institute Genome Sequencing Center for Infectious Disease"/>
            <person name="Wu L."/>
            <person name="Ma J."/>
        </authorList>
    </citation>
    <scope>NUCLEOTIDE SEQUENCE [LARGE SCALE GENOMIC DNA]</scope>
    <source>
        <strain evidence="3 4">JCM 11896</strain>
    </source>
</reference>
<sequence>MARAVRAPLVPPAPAGVDGPGPAPGPAGSGSWRPSPRPRTPDTGLVPGAPGSVPGAPGAPGPAGEARVPRPAEGSGGAPSVLRPPGVSGEAPVPGAPEPAGGAAAVPQPPGATGAAAAGSGVPMLPRPPRGRRAGGPAPGATAPAQDAAGAAATALLPGVQHAAPPDAAPATAFLPAPDRTAPDRTAPDRTAPDRTALPDTALAAAPSPDGPRAHPAAVAAPPLVAPAPRRPAGPLREAGTALARRRGPVALLAAAAAAGAAALALLFPPPVVVSTSVQIGAVGVTDPGPATARGLAAATSAAFTDRVAALSGRPAADVADRLAVTAPVPGVLDVRVTGPDTATATAVADDAVTALRERVAVLDSAVGTAGTDPLRAELDRIAAAPPDQRSSSSRSEPDPVSEQLGRALADRIGQATVVLPGPDPVVLPGEPPAGRAAVAAVLGGLAVLLGAAIAIPAVRRGRRLLPESDPAGALAGVLDVPVLAPGPAPDAIPALAAAYRASLREMPVLTVLQLTAEPACDIASELVKAAALVGDRREYADLTPGAAPAGVAPGAPVVRALRVRRPTHEDLCVLRDGGPTVLAVQTAGTRAEEVVATVAALRAVGAPPVLCLVWPGRLPRDPARTPLPADARTRADP</sequence>
<feature type="compositionally biased region" description="Low complexity" evidence="1">
    <location>
        <begin position="386"/>
        <end position="403"/>
    </location>
</feature>
<feature type="region of interest" description="Disordered" evidence="1">
    <location>
        <begin position="1"/>
        <end position="217"/>
    </location>
</feature>
<feature type="compositionally biased region" description="Low complexity" evidence="1">
    <location>
        <begin position="135"/>
        <end position="178"/>
    </location>
</feature>
<keyword evidence="2" id="KW-0812">Transmembrane</keyword>
<gene>
    <name evidence="3" type="ORF">GCM10009613_42820</name>
</gene>
<feature type="compositionally biased region" description="Low complexity" evidence="1">
    <location>
        <begin position="194"/>
        <end position="207"/>
    </location>
</feature>